<reference evidence="4" key="1">
    <citation type="submission" date="2020-05" db="EMBL/GenBank/DDBJ databases">
        <title>Mycena genomes resolve the evolution of fungal bioluminescence.</title>
        <authorList>
            <person name="Tsai I.J."/>
        </authorList>
    </citation>
    <scope>NUCLEOTIDE SEQUENCE</scope>
    <source>
        <strain evidence="4">110903Hualien_Pintung</strain>
    </source>
</reference>
<gene>
    <name evidence="4" type="ORF">HMN09_01060600</name>
</gene>
<dbReference type="GO" id="GO:0006972">
    <property type="term" value="P:hyperosmotic response"/>
    <property type="evidence" value="ECO:0007669"/>
    <property type="project" value="TreeGrafter"/>
</dbReference>
<dbReference type="GO" id="GO:0007232">
    <property type="term" value="P:osmosensory signaling pathway via Sho1 osmosensor"/>
    <property type="evidence" value="ECO:0007669"/>
    <property type="project" value="InterPro"/>
</dbReference>
<dbReference type="GO" id="GO:0005576">
    <property type="term" value="C:extracellular region"/>
    <property type="evidence" value="ECO:0007669"/>
    <property type="project" value="TreeGrafter"/>
</dbReference>
<evidence type="ECO:0000256" key="3">
    <source>
        <dbReference type="SAM" id="SignalP"/>
    </source>
</evidence>
<feature type="transmembrane region" description="Helical" evidence="2">
    <location>
        <begin position="573"/>
        <end position="597"/>
    </location>
</feature>
<dbReference type="PANTHER" id="PTHR35778">
    <property type="entry name" value="SIGNALING MUCIN HKR1-RELATED"/>
    <property type="match status" value="1"/>
</dbReference>
<evidence type="ECO:0000313" key="4">
    <source>
        <dbReference type="EMBL" id="KAF7296536.1"/>
    </source>
</evidence>
<dbReference type="GO" id="GO:0009986">
    <property type="term" value="C:cell surface"/>
    <property type="evidence" value="ECO:0007669"/>
    <property type="project" value="TreeGrafter"/>
</dbReference>
<dbReference type="GO" id="GO:0030010">
    <property type="term" value="P:establishment of cell polarity"/>
    <property type="evidence" value="ECO:0007669"/>
    <property type="project" value="TreeGrafter"/>
</dbReference>
<organism evidence="4 5">
    <name type="scientific">Mycena chlorophos</name>
    <name type="common">Agaric fungus</name>
    <name type="synonym">Agaricus chlorophos</name>
    <dbReference type="NCBI Taxonomy" id="658473"/>
    <lineage>
        <taxon>Eukaryota</taxon>
        <taxon>Fungi</taxon>
        <taxon>Dikarya</taxon>
        <taxon>Basidiomycota</taxon>
        <taxon>Agaricomycotina</taxon>
        <taxon>Agaricomycetes</taxon>
        <taxon>Agaricomycetidae</taxon>
        <taxon>Agaricales</taxon>
        <taxon>Marasmiineae</taxon>
        <taxon>Mycenaceae</taxon>
        <taxon>Mycena</taxon>
    </lineage>
</organism>
<dbReference type="GO" id="GO:0031505">
    <property type="term" value="P:fungal-type cell wall organization"/>
    <property type="evidence" value="ECO:0007669"/>
    <property type="project" value="TreeGrafter"/>
</dbReference>
<keyword evidence="5" id="KW-1185">Reference proteome</keyword>
<keyword evidence="2" id="KW-1133">Transmembrane helix</keyword>
<accession>A0A8H6VYJ4</accession>
<feature type="compositionally biased region" description="Low complexity" evidence="1">
    <location>
        <begin position="555"/>
        <end position="566"/>
    </location>
</feature>
<feature type="compositionally biased region" description="Gly residues" evidence="1">
    <location>
        <begin position="545"/>
        <end position="554"/>
    </location>
</feature>
<dbReference type="InterPro" id="IPR039295">
    <property type="entry name" value="MSB2"/>
</dbReference>
<feature type="compositionally biased region" description="Low complexity" evidence="1">
    <location>
        <begin position="64"/>
        <end position="75"/>
    </location>
</feature>
<feature type="chain" id="PRO_5034526172" description="Mid2 domain-containing protein" evidence="3">
    <location>
        <begin position="20"/>
        <end position="699"/>
    </location>
</feature>
<evidence type="ECO:0000313" key="5">
    <source>
        <dbReference type="Proteomes" id="UP000613580"/>
    </source>
</evidence>
<proteinExistence type="predicted"/>
<dbReference type="Proteomes" id="UP000613580">
    <property type="component" value="Unassembled WGS sequence"/>
</dbReference>
<dbReference type="PANTHER" id="PTHR35778:SF1">
    <property type="entry name" value="SIGNALING MUCIN HKR1-RELATED"/>
    <property type="match status" value="1"/>
</dbReference>
<evidence type="ECO:0000256" key="1">
    <source>
        <dbReference type="SAM" id="MobiDB-lite"/>
    </source>
</evidence>
<keyword evidence="2" id="KW-0812">Transmembrane</keyword>
<keyword evidence="3" id="KW-0732">Signal</keyword>
<sequence>MLVIPLISVLAAVASVTNAAHDSLNNSHARRSMNKRQSQADRIRQRSEHAARQEGLDGLDPFNTASSSDSATSTSPLITLPGATSTDLSTTATSSTGSASASTTDSSSASSSTDSSSASATDSSSASATDSSSASATGSASASTDSASSTITSAPTSSASSTDSSSSSSSSTDTDTNPFSFLSSLLSSILATSSTDSSVFSSTAVFSASTTLTDSAPVSSSSSSATTSNPLSLSFSLSIPTSIPVSSSSASDTGSSGPVSSTITGNGTTSAPASSSSPSNVGQSVSQSQSQSNSAGSGPSSSVISTSSGVGFPVSSSVQSASSVSATGNSTSVSSVSQPTTTASVASDLTFILTESSLAIASMPTTSSLSLSNPDAPTTTVSFTASAQTALTTAALPSGLPSRIYPPSGVVNSPGGNYSFISLLFDGYLGWDFVCTSDVSSSQIFAFMPVILATALDTPTSEMETYALQVRIPDTYTNASDAQQLQTMYLAYIPSSLLDTLALQLKSRNSAFYTGLPDNNIATQLASHIVSAFALDSVADPNSSGSGGSSGGNSGSSEDLTSGSSESKTRQDAIIGVVSALGAIALIVLLFLAYRAFKRRAELAHHRLSDPPNMAGIRQPGHDFDQDSIGGQRRRSFYFAEDSLRGFAGSPQHGQQQQEEDMSYDHAARMPGQAGMTQRRNVMPAAISAPILQQSSMNW</sequence>
<dbReference type="AlphaFoldDB" id="A0A8H6VYJ4"/>
<feature type="compositionally biased region" description="Basic and acidic residues" evidence="1">
    <location>
        <begin position="38"/>
        <end position="55"/>
    </location>
</feature>
<feature type="compositionally biased region" description="Low complexity" evidence="1">
    <location>
        <begin position="83"/>
        <end position="174"/>
    </location>
</feature>
<dbReference type="EMBL" id="JACAZE010000016">
    <property type="protein sequence ID" value="KAF7296536.1"/>
    <property type="molecule type" value="Genomic_DNA"/>
</dbReference>
<dbReference type="GO" id="GO:0005034">
    <property type="term" value="F:osmosensor activity"/>
    <property type="evidence" value="ECO:0007669"/>
    <property type="project" value="InterPro"/>
</dbReference>
<feature type="region of interest" description="Disordered" evidence="1">
    <location>
        <begin position="24"/>
        <end position="174"/>
    </location>
</feature>
<dbReference type="GO" id="GO:0030427">
    <property type="term" value="C:site of polarized growth"/>
    <property type="evidence" value="ECO:0007669"/>
    <property type="project" value="TreeGrafter"/>
</dbReference>
<evidence type="ECO:0000256" key="2">
    <source>
        <dbReference type="SAM" id="Phobius"/>
    </source>
</evidence>
<feature type="region of interest" description="Disordered" evidence="1">
    <location>
        <begin position="246"/>
        <end position="308"/>
    </location>
</feature>
<feature type="region of interest" description="Disordered" evidence="1">
    <location>
        <begin position="542"/>
        <end position="568"/>
    </location>
</feature>
<dbReference type="OrthoDB" id="3366093at2759"/>
<dbReference type="GO" id="GO:0001402">
    <property type="term" value="P:signal transduction involved in filamentous growth"/>
    <property type="evidence" value="ECO:0007669"/>
    <property type="project" value="TreeGrafter"/>
</dbReference>
<protein>
    <recommendedName>
        <fullName evidence="6">Mid2 domain-containing protein</fullName>
    </recommendedName>
</protein>
<name>A0A8H6VYJ4_MYCCL</name>
<dbReference type="GO" id="GO:0005886">
    <property type="term" value="C:plasma membrane"/>
    <property type="evidence" value="ECO:0007669"/>
    <property type="project" value="InterPro"/>
</dbReference>
<comment type="caution">
    <text evidence="4">The sequence shown here is derived from an EMBL/GenBank/DDBJ whole genome shotgun (WGS) entry which is preliminary data.</text>
</comment>
<keyword evidence="2" id="KW-0472">Membrane</keyword>
<evidence type="ECO:0008006" key="6">
    <source>
        <dbReference type="Google" id="ProtNLM"/>
    </source>
</evidence>
<feature type="signal peptide" evidence="3">
    <location>
        <begin position="1"/>
        <end position="19"/>
    </location>
</feature>